<dbReference type="EMBL" id="BMCU01000003">
    <property type="protein sequence ID" value="GGG13398.1"/>
    <property type="molecule type" value="Genomic_DNA"/>
</dbReference>
<dbReference type="InterPro" id="IPR009057">
    <property type="entry name" value="Homeodomain-like_sf"/>
</dbReference>
<dbReference type="AlphaFoldDB" id="A0A917FY10"/>
<reference evidence="4" key="1">
    <citation type="journal article" date="2014" name="Int. J. Syst. Evol. Microbiol.">
        <title>Complete genome sequence of Corynebacterium casei LMG S-19264T (=DSM 44701T), isolated from a smear-ripened cheese.</title>
        <authorList>
            <consortium name="US DOE Joint Genome Institute (JGI-PGF)"/>
            <person name="Walter F."/>
            <person name="Albersmeier A."/>
            <person name="Kalinowski J."/>
            <person name="Ruckert C."/>
        </authorList>
    </citation>
    <scope>NUCLEOTIDE SEQUENCE</scope>
    <source>
        <strain evidence="4">CCM 7905</strain>
    </source>
</reference>
<gene>
    <name evidence="4" type="ORF">GCM10007304_29310</name>
</gene>
<evidence type="ECO:0000259" key="3">
    <source>
        <dbReference type="PROSITE" id="PS50977"/>
    </source>
</evidence>
<evidence type="ECO:0000313" key="5">
    <source>
        <dbReference type="Proteomes" id="UP000654257"/>
    </source>
</evidence>
<reference evidence="4" key="2">
    <citation type="submission" date="2020-09" db="EMBL/GenBank/DDBJ databases">
        <authorList>
            <person name="Sun Q."/>
            <person name="Sedlacek I."/>
        </authorList>
    </citation>
    <scope>NUCLEOTIDE SEQUENCE</scope>
    <source>
        <strain evidence="4">CCM 7905</strain>
    </source>
</reference>
<feature type="DNA-binding region" description="H-T-H motif" evidence="2">
    <location>
        <begin position="38"/>
        <end position="57"/>
    </location>
</feature>
<dbReference type="SUPFAM" id="SSF46689">
    <property type="entry name" value="Homeodomain-like"/>
    <property type="match status" value="1"/>
</dbReference>
<name>A0A917FY10_9NOCA</name>
<protein>
    <recommendedName>
        <fullName evidence="3">HTH tetR-type domain-containing protein</fullName>
    </recommendedName>
</protein>
<keyword evidence="5" id="KW-1185">Reference proteome</keyword>
<sequence length="203" mass="22391">MFANYVTVATVARPQKFSVDQILDAAAAACAEHWRDTTIAHVARAVGAPTGSIYHRFESRDALFGALWLRSIDRFHVGLLDAAQIDDPREAMASLARHIPRFCRANPHDAKAMTLYRKGDLVDLVPASMRERVATVNDAVDGALRTVTEKRYGRLTDRRYRLAVLATRQGPYGLIRPMVGDDIPREFDAICVASAEGILALGD</sequence>
<proteinExistence type="predicted"/>
<dbReference type="PROSITE" id="PS50977">
    <property type="entry name" value="HTH_TETR_2"/>
    <property type="match status" value="1"/>
</dbReference>
<evidence type="ECO:0000256" key="1">
    <source>
        <dbReference type="ARBA" id="ARBA00023125"/>
    </source>
</evidence>
<dbReference type="GO" id="GO:0003677">
    <property type="term" value="F:DNA binding"/>
    <property type="evidence" value="ECO:0007669"/>
    <property type="project" value="UniProtKB-UniRule"/>
</dbReference>
<evidence type="ECO:0000313" key="4">
    <source>
        <dbReference type="EMBL" id="GGG13398.1"/>
    </source>
</evidence>
<dbReference type="Proteomes" id="UP000654257">
    <property type="component" value="Unassembled WGS sequence"/>
</dbReference>
<dbReference type="Gene3D" id="1.10.357.10">
    <property type="entry name" value="Tetracycline Repressor, domain 2"/>
    <property type="match status" value="1"/>
</dbReference>
<comment type="caution">
    <text evidence="4">The sequence shown here is derived from an EMBL/GenBank/DDBJ whole genome shotgun (WGS) entry which is preliminary data.</text>
</comment>
<evidence type="ECO:0000256" key="2">
    <source>
        <dbReference type="PROSITE-ProRule" id="PRU00335"/>
    </source>
</evidence>
<keyword evidence="1 2" id="KW-0238">DNA-binding</keyword>
<organism evidence="4 5">
    <name type="scientific">Rhodococcoides trifolii</name>
    <dbReference type="NCBI Taxonomy" id="908250"/>
    <lineage>
        <taxon>Bacteria</taxon>
        <taxon>Bacillati</taxon>
        <taxon>Actinomycetota</taxon>
        <taxon>Actinomycetes</taxon>
        <taxon>Mycobacteriales</taxon>
        <taxon>Nocardiaceae</taxon>
        <taxon>Rhodococcoides</taxon>
    </lineage>
</organism>
<feature type="domain" description="HTH tetR-type" evidence="3">
    <location>
        <begin position="16"/>
        <end position="75"/>
    </location>
</feature>
<dbReference type="InterPro" id="IPR001647">
    <property type="entry name" value="HTH_TetR"/>
</dbReference>
<accession>A0A917FY10</accession>
<dbReference type="Pfam" id="PF00440">
    <property type="entry name" value="TetR_N"/>
    <property type="match status" value="1"/>
</dbReference>